<proteinExistence type="predicted"/>
<feature type="region of interest" description="Disordered" evidence="1">
    <location>
        <begin position="1"/>
        <end position="60"/>
    </location>
</feature>
<reference evidence="2 3" key="1">
    <citation type="journal article" date="2023" name="Plants (Basel)">
        <title>Bridging the Gap: Combining Genomics and Transcriptomics Approaches to Understand Stylosanthes scabra, an Orphan Legume from the Brazilian Caatinga.</title>
        <authorList>
            <person name="Ferreira-Neto J.R.C."/>
            <person name="da Silva M.D."/>
            <person name="Binneck E."/>
            <person name="de Melo N.F."/>
            <person name="da Silva R.H."/>
            <person name="de Melo A.L.T.M."/>
            <person name="Pandolfi V."/>
            <person name="Bustamante F.O."/>
            <person name="Brasileiro-Vidal A.C."/>
            <person name="Benko-Iseppon A.M."/>
        </authorList>
    </citation>
    <scope>NUCLEOTIDE SEQUENCE [LARGE SCALE GENOMIC DNA]</scope>
    <source>
        <tissue evidence="2">Leaves</tissue>
    </source>
</reference>
<protein>
    <submittedName>
        <fullName evidence="2">Uncharacterized protein</fullName>
    </submittedName>
</protein>
<evidence type="ECO:0000313" key="2">
    <source>
        <dbReference type="EMBL" id="MED6135861.1"/>
    </source>
</evidence>
<sequence length="252" mass="27909">MDGQESHDARIARKNRMDILEESRKRPRTLHSPVSAQPTQKTKRHVNDTDGPTYSQASKRHISNVQIMDGIITPTQLFNDNALDTASSGLCNSPNKSVLGRAHHEKENFSSIMLTCDTMQPTSSLGHSSRTRDALSEVDTNIFPLGVGTTLVPLNSATPDSPVESGITQQGTVTISRGPARNLALNNTKNRVPNRRRPPASNGNRRNPLLAYYNIGFASQCEYCGALFWYDERARRHFDTQQPKYSACCRAG</sequence>
<keyword evidence="3" id="KW-1185">Reference proteome</keyword>
<dbReference type="Proteomes" id="UP001341840">
    <property type="component" value="Unassembled WGS sequence"/>
</dbReference>
<evidence type="ECO:0000256" key="1">
    <source>
        <dbReference type="SAM" id="MobiDB-lite"/>
    </source>
</evidence>
<gene>
    <name evidence="2" type="ORF">PIB30_050630</name>
</gene>
<accession>A0ABU6SHJ4</accession>
<feature type="compositionally biased region" description="Basic and acidic residues" evidence="1">
    <location>
        <begin position="1"/>
        <end position="24"/>
    </location>
</feature>
<name>A0ABU6SHJ4_9FABA</name>
<evidence type="ECO:0000313" key="3">
    <source>
        <dbReference type="Proteomes" id="UP001341840"/>
    </source>
</evidence>
<organism evidence="2 3">
    <name type="scientific">Stylosanthes scabra</name>
    <dbReference type="NCBI Taxonomy" id="79078"/>
    <lineage>
        <taxon>Eukaryota</taxon>
        <taxon>Viridiplantae</taxon>
        <taxon>Streptophyta</taxon>
        <taxon>Embryophyta</taxon>
        <taxon>Tracheophyta</taxon>
        <taxon>Spermatophyta</taxon>
        <taxon>Magnoliopsida</taxon>
        <taxon>eudicotyledons</taxon>
        <taxon>Gunneridae</taxon>
        <taxon>Pentapetalae</taxon>
        <taxon>rosids</taxon>
        <taxon>fabids</taxon>
        <taxon>Fabales</taxon>
        <taxon>Fabaceae</taxon>
        <taxon>Papilionoideae</taxon>
        <taxon>50 kb inversion clade</taxon>
        <taxon>dalbergioids sensu lato</taxon>
        <taxon>Dalbergieae</taxon>
        <taxon>Pterocarpus clade</taxon>
        <taxon>Stylosanthes</taxon>
    </lineage>
</organism>
<comment type="caution">
    <text evidence="2">The sequence shown here is derived from an EMBL/GenBank/DDBJ whole genome shotgun (WGS) entry which is preliminary data.</text>
</comment>
<dbReference type="EMBL" id="JASCZI010060765">
    <property type="protein sequence ID" value="MED6135861.1"/>
    <property type="molecule type" value="Genomic_DNA"/>
</dbReference>